<gene>
    <name evidence="7" type="ORF">LEN_1483</name>
</gene>
<dbReference type="GeneID" id="83063354"/>
<dbReference type="Pfam" id="PF00158">
    <property type="entry name" value="Sigma54_activat"/>
    <property type="match status" value="1"/>
</dbReference>
<dbReference type="PANTHER" id="PTHR32071:SF117">
    <property type="entry name" value="PTS-DEPENDENT DIHYDROXYACETONE KINASE OPERON REGULATORY PROTEIN-RELATED"/>
    <property type="match status" value="1"/>
</dbReference>
<dbReference type="GO" id="GO:0043565">
    <property type="term" value="F:sequence-specific DNA binding"/>
    <property type="evidence" value="ECO:0007669"/>
    <property type="project" value="InterPro"/>
</dbReference>
<dbReference type="EMBL" id="AP014940">
    <property type="protein sequence ID" value="BAV96970.1"/>
    <property type="molecule type" value="Genomic_DNA"/>
</dbReference>
<keyword evidence="5" id="KW-0804">Transcription</keyword>
<organism evidence="7 8">
    <name type="scientific">Lysobacter enzymogenes</name>
    <dbReference type="NCBI Taxonomy" id="69"/>
    <lineage>
        <taxon>Bacteria</taxon>
        <taxon>Pseudomonadati</taxon>
        <taxon>Pseudomonadota</taxon>
        <taxon>Gammaproteobacteria</taxon>
        <taxon>Lysobacterales</taxon>
        <taxon>Lysobacteraceae</taxon>
        <taxon>Lysobacter</taxon>
    </lineage>
</organism>
<reference evidence="7 8" key="1">
    <citation type="journal article" date="2017" name="DNA Res.">
        <title>Complete genome sequence and expression profile of the commercial lytic enzyme producer Lysobacter enzymogenes M497-1.</title>
        <authorList>
            <person name="Takami H."/>
            <person name="Toyoda A."/>
            <person name="Uchiyama I."/>
            <person name="Itoh T."/>
            <person name="Takaki Y."/>
            <person name="Arai W."/>
            <person name="Nishi S."/>
            <person name="Kawai M."/>
            <person name="Shinya K."/>
            <person name="Ikeda H."/>
        </authorList>
    </citation>
    <scope>NUCLEOTIDE SEQUENCE [LARGE SCALE GENOMIC DNA]</scope>
    <source>
        <strain evidence="7 8">M497-1</strain>
    </source>
</reference>
<dbReference type="SMART" id="SM00382">
    <property type="entry name" value="AAA"/>
    <property type="match status" value="1"/>
</dbReference>
<dbReference type="CDD" id="cd00009">
    <property type="entry name" value="AAA"/>
    <property type="match status" value="1"/>
</dbReference>
<dbReference type="GO" id="GO:0006355">
    <property type="term" value="P:regulation of DNA-templated transcription"/>
    <property type="evidence" value="ECO:0007669"/>
    <property type="project" value="InterPro"/>
</dbReference>
<dbReference type="AlphaFoldDB" id="A0AAU9AHX5"/>
<dbReference type="PROSITE" id="PS50045">
    <property type="entry name" value="SIGMA54_INTERACT_4"/>
    <property type="match status" value="1"/>
</dbReference>
<keyword evidence="2" id="KW-0067">ATP-binding</keyword>
<proteinExistence type="predicted"/>
<dbReference type="Pfam" id="PF02954">
    <property type="entry name" value="HTH_8"/>
    <property type="match status" value="1"/>
</dbReference>
<evidence type="ECO:0000256" key="5">
    <source>
        <dbReference type="ARBA" id="ARBA00023163"/>
    </source>
</evidence>
<evidence type="ECO:0000313" key="8">
    <source>
        <dbReference type="Proteomes" id="UP000218824"/>
    </source>
</evidence>
<dbReference type="InterPro" id="IPR009057">
    <property type="entry name" value="Homeodomain-like_sf"/>
</dbReference>
<dbReference type="InterPro" id="IPR025944">
    <property type="entry name" value="Sigma_54_int_dom_CS"/>
</dbReference>
<evidence type="ECO:0000313" key="7">
    <source>
        <dbReference type="EMBL" id="BAV96970.1"/>
    </source>
</evidence>
<dbReference type="Proteomes" id="UP000218824">
    <property type="component" value="Chromosome"/>
</dbReference>
<dbReference type="SUPFAM" id="SSF52540">
    <property type="entry name" value="P-loop containing nucleoside triphosphate hydrolases"/>
    <property type="match status" value="1"/>
</dbReference>
<dbReference type="InterPro" id="IPR027417">
    <property type="entry name" value="P-loop_NTPase"/>
</dbReference>
<dbReference type="GO" id="GO:0005524">
    <property type="term" value="F:ATP binding"/>
    <property type="evidence" value="ECO:0007669"/>
    <property type="project" value="UniProtKB-KW"/>
</dbReference>
<dbReference type="PRINTS" id="PR01590">
    <property type="entry name" value="HTHFIS"/>
</dbReference>
<keyword evidence="4" id="KW-0238">DNA-binding</keyword>
<dbReference type="FunFam" id="3.40.50.300:FF:000006">
    <property type="entry name" value="DNA-binding transcriptional regulator NtrC"/>
    <property type="match status" value="1"/>
</dbReference>
<evidence type="ECO:0000256" key="3">
    <source>
        <dbReference type="ARBA" id="ARBA00023015"/>
    </source>
</evidence>
<dbReference type="InterPro" id="IPR002078">
    <property type="entry name" value="Sigma_54_int"/>
</dbReference>
<dbReference type="InterPro" id="IPR058031">
    <property type="entry name" value="AAA_lid_NorR"/>
</dbReference>
<dbReference type="PROSITE" id="PS00688">
    <property type="entry name" value="SIGMA54_INTERACT_3"/>
    <property type="match status" value="1"/>
</dbReference>
<keyword evidence="1" id="KW-0547">Nucleotide-binding</keyword>
<dbReference type="Gene3D" id="3.40.50.300">
    <property type="entry name" value="P-loop containing nucleotide triphosphate hydrolases"/>
    <property type="match status" value="1"/>
</dbReference>
<name>A0AAU9AHX5_LYSEN</name>
<dbReference type="Pfam" id="PF25601">
    <property type="entry name" value="AAA_lid_14"/>
    <property type="match status" value="1"/>
</dbReference>
<protein>
    <submittedName>
        <fullName evidence="7">Sigma 54-dependent transcriptional activator</fullName>
    </submittedName>
</protein>
<dbReference type="Gene3D" id="1.10.10.60">
    <property type="entry name" value="Homeodomain-like"/>
    <property type="match status" value="1"/>
</dbReference>
<dbReference type="InterPro" id="IPR002197">
    <property type="entry name" value="HTH_Fis"/>
</dbReference>
<evidence type="ECO:0000256" key="4">
    <source>
        <dbReference type="ARBA" id="ARBA00023125"/>
    </source>
</evidence>
<dbReference type="SUPFAM" id="SSF46689">
    <property type="entry name" value="Homeodomain-like"/>
    <property type="match status" value="1"/>
</dbReference>
<accession>A0AAU9AHX5</accession>
<evidence type="ECO:0000259" key="6">
    <source>
        <dbReference type="PROSITE" id="PS50045"/>
    </source>
</evidence>
<dbReference type="RefSeq" id="WP_232518441.1">
    <property type="nucleotide sequence ID" value="NZ_AP014940.1"/>
</dbReference>
<evidence type="ECO:0000256" key="1">
    <source>
        <dbReference type="ARBA" id="ARBA00022741"/>
    </source>
</evidence>
<dbReference type="InterPro" id="IPR003593">
    <property type="entry name" value="AAA+_ATPase"/>
</dbReference>
<dbReference type="KEGG" id="lem:LEN_1483"/>
<dbReference type="Gene3D" id="1.10.8.60">
    <property type="match status" value="1"/>
</dbReference>
<keyword evidence="3" id="KW-0805">Transcription regulation</keyword>
<evidence type="ECO:0000256" key="2">
    <source>
        <dbReference type="ARBA" id="ARBA00022840"/>
    </source>
</evidence>
<feature type="domain" description="Sigma-54 factor interaction" evidence="6">
    <location>
        <begin position="19"/>
        <end position="248"/>
    </location>
</feature>
<sequence length="354" mass="38778">MSEFTARNAPPALDRSAAMIGESEPLRRVRDQLRRYAGCNAPVLIEGETGTGKELAAREIHYASARNLGPFVPLNCGALPDALLESELFGHRRGAFTDARSSEPGLVEYARGGSLFLDEIDSLSPHAQTALLRLLQNGEFRAVGERPLRTADVRIIAATNASLAATVEAGRFRRDLYYRLSPLYLVLPPLRERGGDLRLLAQHLLDDAVRRLDGAPRGWSDDALQALGRHDWPGNVRELENLVLRLCMHCDERVLDLAQLAQAVPAIWGGAVPIPAAQPPAARAYGEDDERGESGFAAAKRRAIELFEYGYLTELMRRAGGNVSRAAALSGTERRQLGKMLKRYGIERHCPDGG</sequence>
<dbReference type="PANTHER" id="PTHR32071">
    <property type="entry name" value="TRANSCRIPTIONAL REGULATORY PROTEIN"/>
    <property type="match status" value="1"/>
</dbReference>